<organism evidence="1 2">
    <name type="scientific">Plasmodium gaboni</name>
    <dbReference type="NCBI Taxonomy" id="647221"/>
    <lineage>
        <taxon>Eukaryota</taxon>
        <taxon>Sar</taxon>
        <taxon>Alveolata</taxon>
        <taxon>Apicomplexa</taxon>
        <taxon>Aconoidasida</taxon>
        <taxon>Haemosporida</taxon>
        <taxon>Plasmodiidae</taxon>
        <taxon>Plasmodium</taxon>
        <taxon>Plasmodium (Laverania)</taxon>
    </lineage>
</organism>
<feature type="non-terminal residue" evidence="1">
    <location>
        <position position="1"/>
    </location>
</feature>
<accession>A0A151LSZ5</accession>
<dbReference type="EMBL" id="LVLB01000006">
    <property type="protein sequence ID" value="KYO02290.1"/>
    <property type="molecule type" value="Genomic_DNA"/>
</dbReference>
<dbReference type="VEuPathDB" id="PlasmoDB:PGSY75_0509400"/>
<protein>
    <submittedName>
        <fullName evidence="1">RNA polymerase I</fullName>
    </submittedName>
</protein>
<evidence type="ECO:0000313" key="2">
    <source>
        <dbReference type="Proteomes" id="UP000076004"/>
    </source>
</evidence>
<reference evidence="1 2" key="1">
    <citation type="journal article" date="2016" name="Nat. Commun.">
        <title>Genomes of cryptic chimpanzee Plasmodium species reveal key evolutionary events leading to human malaria.</title>
        <authorList>
            <person name="Sundararaman S.A."/>
            <person name="Plenderleith L.J."/>
            <person name="Liu W."/>
            <person name="Loy D.E."/>
            <person name="Learn G.H."/>
            <person name="Li Y."/>
            <person name="Shaw K.S."/>
            <person name="Ayouba A."/>
            <person name="Peeters M."/>
            <person name="Speede S."/>
            <person name="Shaw G.M."/>
            <person name="Bushman F.D."/>
            <person name="Brisson D."/>
            <person name="Rayner J.C."/>
            <person name="Sharp P.M."/>
            <person name="Hahn B.H."/>
        </authorList>
    </citation>
    <scope>NUCLEOTIDE SEQUENCE [LARGE SCALE GENOMIC DNA]</scope>
    <source>
        <strain evidence="1 2">SY75</strain>
    </source>
</reference>
<dbReference type="AlphaFoldDB" id="A0A151LSZ5"/>
<comment type="caution">
    <text evidence="1">The sequence shown here is derived from an EMBL/GenBank/DDBJ whole genome shotgun (WGS) entry which is preliminary data.</text>
</comment>
<name>A0A151LSZ5_9APIC</name>
<evidence type="ECO:0000313" key="1">
    <source>
        <dbReference type="EMBL" id="KYO02290.1"/>
    </source>
</evidence>
<sequence length="28" mass="2953">STASSSLFFGKHIKVGTNLADIVTCIDK</sequence>
<dbReference type="GeneID" id="29774985"/>
<dbReference type="RefSeq" id="XP_018643030.1">
    <property type="nucleotide sequence ID" value="XM_018784376.1"/>
</dbReference>
<dbReference type="Proteomes" id="UP000076004">
    <property type="component" value="Unassembled WGS sequence"/>
</dbReference>
<gene>
    <name evidence="1" type="ORF">PGSY75_0509400</name>
</gene>
<proteinExistence type="predicted"/>